<dbReference type="InterPro" id="IPR011856">
    <property type="entry name" value="tRNA_endonuc-like_dom_sf"/>
</dbReference>
<dbReference type="Gene3D" id="3.40.1350.10">
    <property type="match status" value="1"/>
</dbReference>
<evidence type="ECO:0000313" key="2">
    <source>
        <dbReference type="Proteomes" id="UP000229740"/>
    </source>
</evidence>
<accession>A0A2G6E295</accession>
<proteinExistence type="predicted"/>
<dbReference type="EMBL" id="PDPS01000041">
    <property type="protein sequence ID" value="PID55871.1"/>
    <property type="molecule type" value="Genomic_DNA"/>
</dbReference>
<name>A0A2G6E295_9BACT</name>
<comment type="caution">
    <text evidence="1">The sequence shown here is derived from an EMBL/GenBank/DDBJ whole genome shotgun (WGS) entry which is preliminary data.</text>
</comment>
<dbReference type="GO" id="GO:0003676">
    <property type="term" value="F:nucleic acid binding"/>
    <property type="evidence" value="ECO:0007669"/>
    <property type="project" value="InterPro"/>
</dbReference>
<sequence>MGEQIFILNHKQSLVELNEKEFVTEKQFQKLLENYPKLISGSQINPDNPRKWILISREFGVPNEEQGNNIWSLDHMFIDQDGIPTLVEVKRSSDTRIRREIVGQMLDYAANAVTYWSIHDIRNKYKKYCDTINIDPDIKIQELIDRTGDTEKFWDTVETNLKAGKIRMLFIADKIPKELQRIIEFLNEQMTPAEVLGLEIKQFGNESIKTLVPRVIGQTSSAQIKKGLREYNQWTEKTFFDELEKKNGKIVGDIVRKIINHLENKVSRFWFGKGKKIGSLVPALDLPDYSHFPFAIWTSGKIEIYFQWYKDKPPFDSIETRKKILRRLNEIKGVSIPENKIDKRPSIDIKLLKDKAEYEKFIKIYDWFFEELDNNNLR</sequence>
<organism evidence="1 2">
    <name type="scientific">candidate division KSB3 bacterium</name>
    <dbReference type="NCBI Taxonomy" id="2044937"/>
    <lineage>
        <taxon>Bacteria</taxon>
        <taxon>candidate division KSB3</taxon>
    </lineage>
</organism>
<protein>
    <recommendedName>
        <fullName evidence="3">DUF91 domain-containing protein</fullName>
    </recommendedName>
</protein>
<evidence type="ECO:0000313" key="1">
    <source>
        <dbReference type="EMBL" id="PID55871.1"/>
    </source>
</evidence>
<reference evidence="1 2" key="1">
    <citation type="submission" date="2017-10" db="EMBL/GenBank/DDBJ databases">
        <title>Novel microbial diversity and functional potential in the marine mammal oral microbiome.</title>
        <authorList>
            <person name="Dudek N.K."/>
            <person name="Sun C.L."/>
            <person name="Burstein D."/>
            <person name="Kantor R.S."/>
            <person name="Aliaga Goltsman D.S."/>
            <person name="Bik E.M."/>
            <person name="Thomas B.C."/>
            <person name="Banfield J.F."/>
            <person name="Relman D.A."/>
        </authorList>
    </citation>
    <scope>NUCLEOTIDE SEQUENCE [LARGE SCALE GENOMIC DNA]</scope>
    <source>
        <strain evidence="1">DOLZORAL124_49_17</strain>
    </source>
</reference>
<evidence type="ECO:0008006" key="3">
    <source>
        <dbReference type="Google" id="ProtNLM"/>
    </source>
</evidence>
<gene>
    <name evidence="1" type="ORF">CSB45_13700</name>
</gene>
<dbReference type="AlphaFoldDB" id="A0A2G6E295"/>
<dbReference type="Proteomes" id="UP000229740">
    <property type="component" value="Unassembled WGS sequence"/>
</dbReference>